<dbReference type="InterPro" id="IPR013328">
    <property type="entry name" value="6PGD_dom2"/>
</dbReference>
<protein>
    <recommendedName>
        <fullName evidence="11">Glycerol-3-phosphate dehydrogenase</fullName>
        <ecNumber evidence="11">1.1.1.94</ecNumber>
    </recommendedName>
</protein>
<evidence type="ECO:0000256" key="10">
    <source>
        <dbReference type="RuleBase" id="RU000437"/>
    </source>
</evidence>
<accession>L1NDC2</accession>
<dbReference type="InterPro" id="IPR036291">
    <property type="entry name" value="NAD(P)-bd_dom_sf"/>
</dbReference>
<keyword evidence="9 10" id="KW-0520">NAD</keyword>
<dbReference type="AlphaFoldDB" id="L1NDC2"/>
<evidence type="ECO:0000313" key="14">
    <source>
        <dbReference type="EMBL" id="EKY01509.1"/>
    </source>
</evidence>
<dbReference type="SUPFAM" id="SSF51735">
    <property type="entry name" value="NAD(P)-binding Rossmann-fold domains"/>
    <property type="match status" value="1"/>
</dbReference>
<dbReference type="EMBL" id="AMEQ01000025">
    <property type="protein sequence ID" value="EKY01509.1"/>
    <property type="molecule type" value="Genomic_DNA"/>
</dbReference>
<proteinExistence type="inferred from homology"/>
<keyword evidence="2" id="KW-0444">Lipid biosynthesis</keyword>
<feature type="binding site" evidence="9">
    <location>
        <position position="267"/>
    </location>
    <ligand>
        <name>NAD(+)</name>
        <dbReference type="ChEBI" id="CHEBI:57540"/>
    </ligand>
</feature>
<dbReference type="SUPFAM" id="SSF48179">
    <property type="entry name" value="6-phosphogluconate dehydrogenase C-terminal domain-like"/>
    <property type="match status" value="1"/>
</dbReference>
<dbReference type="PIRSF" id="PIRSF000114">
    <property type="entry name" value="Glycerol-3-P_dh"/>
    <property type="match status" value="1"/>
</dbReference>
<dbReference type="GO" id="GO:0141153">
    <property type="term" value="F:glycerol-3-phosphate dehydrogenase (NADP+) activity"/>
    <property type="evidence" value="ECO:0007669"/>
    <property type="project" value="RHEA"/>
</dbReference>
<dbReference type="InterPro" id="IPR011128">
    <property type="entry name" value="G3P_DH_NAD-dep_N"/>
</dbReference>
<feature type="domain" description="Glycerol-3-phosphate dehydrogenase NAD-dependent C-terminal" evidence="13">
    <location>
        <begin position="192"/>
        <end position="332"/>
    </location>
</feature>
<evidence type="ECO:0000256" key="8">
    <source>
        <dbReference type="PIRSR" id="PIRSR000114-2"/>
    </source>
</evidence>
<evidence type="ECO:0000259" key="13">
    <source>
        <dbReference type="Pfam" id="PF07479"/>
    </source>
</evidence>
<dbReference type="PATRIC" id="fig|1127696.3.peg.807"/>
<keyword evidence="6" id="KW-1208">Phospholipid metabolism</keyword>
<feature type="binding site" evidence="9">
    <location>
        <position position="151"/>
    </location>
    <ligand>
        <name>NAD(+)</name>
        <dbReference type="ChEBI" id="CHEBI:57540"/>
    </ligand>
</feature>
<evidence type="ECO:0000256" key="9">
    <source>
        <dbReference type="PIRSR" id="PIRSR000114-3"/>
    </source>
</evidence>
<feature type="binding site" evidence="8">
    <location>
        <position position="117"/>
    </location>
    <ligand>
        <name>substrate</name>
    </ligand>
</feature>
<dbReference type="GO" id="GO:0046168">
    <property type="term" value="P:glycerol-3-phosphate catabolic process"/>
    <property type="evidence" value="ECO:0007669"/>
    <property type="project" value="InterPro"/>
</dbReference>
<keyword evidence="3 10" id="KW-0560">Oxidoreductase</keyword>
<evidence type="ECO:0000256" key="2">
    <source>
        <dbReference type="ARBA" id="ARBA00022516"/>
    </source>
</evidence>
<feature type="domain" description="Glycerol-3-phosphate dehydrogenase NAD-dependent N-terminal" evidence="12">
    <location>
        <begin position="12"/>
        <end position="168"/>
    </location>
</feature>
<feature type="binding site" evidence="8">
    <location>
        <begin position="267"/>
        <end position="268"/>
    </location>
    <ligand>
        <name>substrate</name>
    </ligand>
</feature>
<keyword evidence="4" id="KW-0443">Lipid metabolism</keyword>
<evidence type="ECO:0000256" key="3">
    <source>
        <dbReference type="ARBA" id="ARBA00023002"/>
    </source>
</evidence>
<dbReference type="PANTHER" id="PTHR11728:SF1">
    <property type="entry name" value="GLYCEROL-3-PHOSPHATE DEHYDROGENASE [NAD(+)] 2, CHLOROPLASTIC"/>
    <property type="match status" value="1"/>
</dbReference>
<evidence type="ECO:0000259" key="12">
    <source>
        <dbReference type="Pfam" id="PF01210"/>
    </source>
</evidence>
<dbReference type="HOGENOM" id="CLU_033449_0_0_10"/>
<dbReference type="PRINTS" id="PR00077">
    <property type="entry name" value="GPDHDRGNASE"/>
</dbReference>
<evidence type="ECO:0000256" key="4">
    <source>
        <dbReference type="ARBA" id="ARBA00023098"/>
    </source>
</evidence>
<comment type="catalytic activity">
    <reaction evidence="11">
        <text>sn-glycerol 3-phosphate + NADP(+) = dihydroxyacetone phosphate + NADPH + H(+)</text>
        <dbReference type="Rhea" id="RHEA:11096"/>
        <dbReference type="ChEBI" id="CHEBI:15378"/>
        <dbReference type="ChEBI" id="CHEBI:57597"/>
        <dbReference type="ChEBI" id="CHEBI:57642"/>
        <dbReference type="ChEBI" id="CHEBI:57783"/>
        <dbReference type="ChEBI" id="CHEBI:58349"/>
        <dbReference type="EC" id="1.1.1.94"/>
    </reaction>
</comment>
<gene>
    <name evidence="14" type="ORF">HMPREF9134_00886</name>
</gene>
<dbReference type="GO" id="GO:0008654">
    <property type="term" value="P:phospholipid biosynthetic process"/>
    <property type="evidence" value="ECO:0007669"/>
    <property type="project" value="UniProtKB-KW"/>
</dbReference>
<evidence type="ECO:0000256" key="1">
    <source>
        <dbReference type="ARBA" id="ARBA00011009"/>
    </source>
</evidence>
<dbReference type="PANTHER" id="PTHR11728">
    <property type="entry name" value="GLYCEROL-3-PHOSPHATE DEHYDROGENASE"/>
    <property type="match status" value="1"/>
</dbReference>
<dbReference type="Gene3D" id="3.40.50.720">
    <property type="entry name" value="NAD(P)-binding Rossmann-like Domain"/>
    <property type="match status" value="1"/>
</dbReference>
<keyword evidence="5" id="KW-0594">Phospholipid biosynthesis</keyword>
<comment type="caution">
    <text evidence="14">The sequence shown here is derived from an EMBL/GenBank/DDBJ whole genome shotgun (WGS) entry which is preliminary data.</text>
</comment>
<dbReference type="STRING" id="1127696.HMPREF9134_00886"/>
<dbReference type="EC" id="1.1.1.94" evidence="11"/>
<reference evidence="14 15" key="1">
    <citation type="submission" date="2012-05" db="EMBL/GenBank/DDBJ databases">
        <authorList>
            <person name="Weinstock G."/>
            <person name="Sodergren E."/>
            <person name="Lobos E.A."/>
            <person name="Fulton L."/>
            <person name="Fulton R."/>
            <person name="Courtney L."/>
            <person name="Fronick C."/>
            <person name="O'Laughlin M."/>
            <person name="Godfrey J."/>
            <person name="Wilson R.M."/>
            <person name="Miner T."/>
            <person name="Farmer C."/>
            <person name="Delehaunty K."/>
            <person name="Cordes M."/>
            <person name="Minx P."/>
            <person name="Tomlinson C."/>
            <person name="Chen J."/>
            <person name="Wollam A."/>
            <person name="Pepin K.H."/>
            <person name="Bhonagiri V."/>
            <person name="Zhang X."/>
            <person name="Suruliraj S."/>
            <person name="Warren W."/>
            <person name="Mitreva M."/>
            <person name="Mardis E.R."/>
            <person name="Wilson R.K."/>
        </authorList>
    </citation>
    <scope>NUCLEOTIDE SEQUENCE [LARGE SCALE GENOMIC DNA]</scope>
    <source>
        <strain evidence="14 15">F0037</strain>
    </source>
</reference>
<dbReference type="InterPro" id="IPR006168">
    <property type="entry name" value="G3P_DH_NAD-dep"/>
</dbReference>
<dbReference type="Pfam" id="PF01210">
    <property type="entry name" value="NAD_Gly3P_dh_N"/>
    <property type="match status" value="1"/>
</dbReference>
<organism evidence="14 15">
    <name type="scientific">Porphyromonas catoniae F0037</name>
    <dbReference type="NCBI Taxonomy" id="1127696"/>
    <lineage>
        <taxon>Bacteria</taxon>
        <taxon>Pseudomonadati</taxon>
        <taxon>Bacteroidota</taxon>
        <taxon>Bacteroidia</taxon>
        <taxon>Bacteroidales</taxon>
        <taxon>Porphyromonadaceae</taxon>
        <taxon>Porphyromonas</taxon>
    </lineage>
</organism>
<dbReference type="GO" id="GO:0051287">
    <property type="term" value="F:NAD binding"/>
    <property type="evidence" value="ECO:0007669"/>
    <property type="project" value="InterPro"/>
</dbReference>
<dbReference type="Pfam" id="PF07479">
    <property type="entry name" value="NAD_Gly3P_dh_C"/>
    <property type="match status" value="1"/>
</dbReference>
<evidence type="ECO:0000256" key="11">
    <source>
        <dbReference type="RuleBase" id="RU000439"/>
    </source>
</evidence>
<dbReference type="InterPro" id="IPR006109">
    <property type="entry name" value="G3P_DH_NAD-dep_C"/>
</dbReference>
<evidence type="ECO:0000256" key="7">
    <source>
        <dbReference type="PIRSR" id="PIRSR000114-1"/>
    </source>
</evidence>
<name>L1NDC2_9PORP</name>
<comment type="similarity">
    <text evidence="1 10">Belongs to the NAD-dependent glycerol-3-phosphate dehydrogenase family.</text>
</comment>
<sequence>MAEVSSNLPGRIGILGGGSWATALAKIVLTRQPHLNWLLRTTNHIKEFTRLKHNPNYLTSVTFDTSRITFFTDSDVNDFFRACDTVILATPSPYIRYYLKRVRTSVIRPKLIINAIKGMVPEENILISDYLQEYKELRPGQIGVIAGPCHAEEIAKDRMSYLTVGCFDLGKAKVLSEELFSNDYVHCAVSRDVVGIEYAAVLKNIYAIAAGICHGMNKGDNFQSVLISNAIAEMSHFVGTVHLLNRDVTESVYLGDLLVTAYSSYSRNRTFGNMIGKGYSVRAAQMEMNMVAEGYYGAKCIHEINQRYQVTMPICDTVYEILYEGAPVEASITKLAALFK</sequence>
<evidence type="ECO:0000256" key="6">
    <source>
        <dbReference type="ARBA" id="ARBA00023264"/>
    </source>
</evidence>
<dbReference type="InterPro" id="IPR008927">
    <property type="entry name" value="6-PGluconate_DH-like_C_sf"/>
</dbReference>
<evidence type="ECO:0000313" key="15">
    <source>
        <dbReference type="Proteomes" id="UP000010408"/>
    </source>
</evidence>
<dbReference type="Proteomes" id="UP000010408">
    <property type="component" value="Unassembled WGS sequence"/>
</dbReference>
<dbReference type="GO" id="GO:0005829">
    <property type="term" value="C:cytosol"/>
    <property type="evidence" value="ECO:0007669"/>
    <property type="project" value="TreeGrafter"/>
</dbReference>
<feature type="active site" description="Proton acceptor" evidence="7">
    <location>
        <position position="203"/>
    </location>
</feature>
<dbReference type="RefSeq" id="WP_005469261.1">
    <property type="nucleotide sequence ID" value="NZ_KB291046.1"/>
</dbReference>
<evidence type="ECO:0000256" key="5">
    <source>
        <dbReference type="ARBA" id="ARBA00023209"/>
    </source>
</evidence>
<dbReference type="Gene3D" id="1.10.1040.10">
    <property type="entry name" value="N-(1-d-carboxylethyl)-l-norvaline Dehydrogenase, domain 2"/>
    <property type="match status" value="1"/>
</dbReference>
<dbReference type="eggNOG" id="COG0240">
    <property type="taxonomic scope" value="Bacteria"/>
</dbReference>
<dbReference type="GO" id="GO:0005975">
    <property type="term" value="P:carbohydrate metabolic process"/>
    <property type="evidence" value="ECO:0007669"/>
    <property type="project" value="InterPro"/>
</dbReference>